<protein>
    <recommendedName>
        <fullName evidence="3">MATH domain-containing protein</fullName>
    </recommendedName>
</protein>
<evidence type="ECO:0008006" key="3">
    <source>
        <dbReference type="Google" id="ProtNLM"/>
    </source>
</evidence>
<evidence type="ECO:0000313" key="1">
    <source>
        <dbReference type="EMBL" id="GBN03907.1"/>
    </source>
</evidence>
<dbReference type="EMBL" id="BGPR01004839">
    <property type="protein sequence ID" value="GBN03907.1"/>
    <property type="molecule type" value="Genomic_DNA"/>
</dbReference>
<keyword evidence="2" id="KW-1185">Reference proteome</keyword>
<accession>A0A4Y2KQH7</accession>
<comment type="caution">
    <text evidence="1">The sequence shown here is derived from an EMBL/GenBank/DDBJ whole genome shotgun (WGS) entry which is preliminary data.</text>
</comment>
<organism evidence="1 2">
    <name type="scientific">Araneus ventricosus</name>
    <name type="common">Orbweaver spider</name>
    <name type="synonym">Epeira ventricosa</name>
    <dbReference type="NCBI Taxonomy" id="182803"/>
    <lineage>
        <taxon>Eukaryota</taxon>
        <taxon>Metazoa</taxon>
        <taxon>Ecdysozoa</taxon>
        <taxon>Arthropoda</taxon>
        <taxon>Chelicerata</taxon>
        <taxon>Arachnida</taxon>
        <taxon>Araneae</taxon>
        <taxon>Araneomorphae</taxon>
        <taxon>Entelegynae</taxon>
        <taxon>Araneoidea</taxon>
        <taxon>Araneidae</taxon>
        <taxon>Araneus</taxon>
    </lineage>
</organism>
<gene>
    <name evidence="1" type="ORF">AVEN_221704_1</name>
</gene>
<reference evidence="1 2" key="1">
    <citation type="journal article" date="2019" name="Sci. Rep.">
        <title>Orb-weaving spider Araneus ventricosus genome elucidates the spidroin gene catalogue.</title>
        <authorList>
            <person name="Kono N."/>
            <person name="Nakamura H."/>
            <person name="Ohtoshi R."/>
            <person name="Moran D.A.P."/>
            <person name="Shinohara A."/>
            <person name="Yoshida Y."/>
            <person name="Fujiwara M."/>
            <person name="Mori M."/>
            <person name="Tomita M."/>
            <person name="Arakawa K."/>
        </authorList>
    </citation>
    <scope>NUCLEOTIDE SEQUENCE [LARGE SCALE GENOMIC DNA]</scope>
</reference>
<dbReference type="Proteomes" id="UP000499080">
    <property type="component" value="Unassembled WGS sequence"/>
</dbReference>
<evidence type="ECO:0000313" key="2">
    <source>
        <dbReference type="Proteomes" id="UP000499080"/>
    </source>
</evidence>
<dbReference type="AlphaFoldDB" id="A0A4Y2KQH7"/>
<name>A0A4Y2KQH7_ARAVE</name>
<proteinExistence type="predicted"/>
<sequence>MAEGHKGISSKEEEIEDGHKIIYDVNLHRLDDIQRTYCPLQYQTRCRTIPTSWKIELKCERVPDENSSYTFSMMLKRLDLSDHRVYASFSVSIFDVSGMPIYPPLERDDRMVHDDELEATIDDFVPSDIGDLVNVTVTIIIKRCHDRTNWQCASKVNTDKNSINLSKL</sequence>